<reference evidence="3 4" key="1">
    <citation type="submission" date="2023-09" db="EMBL/GenBank/DDBJ databases">
        <authorList>
            <person name="Rey-Velasco X."/>
        </authorList>
    </citation>
    <scope>NUCLEOTIDE SEQUENCE [LARGE SCALE GENOMIC DNA]</scope>
    <source>
        <strain evidence="3 4">F394</strain>
    </source>
</reference>
<evidence type="ECO:0000313" key="4">
    <source>
        <dbReference type="Proteomes" id="UP001267426"/>
    </source>
</evidence>
<evidence type="ECO:0008006" key="5">
    <source>
        <dbReference type="Google" id="ProtNLM"/>
    </source>
</evidence>
<organism evidence="3 4">
    <name type="scientific">Rubrivirga litoralis</name>
    <dbReference type="NCBI Taxonomy" id="3075598"/>
    <lineage>
        <taxon>Bacteria</taxon>
        <taxon>Pseudomonadati</taxon>
        <taxon>Rhodothermota</taxon>
        <taxon>Rhodothermia</taxon>
        <taxon>Rhodothermales</taxon>
        <taxon>Rubricoccaceae</taxon>
        <taxon>Rubrivirga</taxon>
    </lineage>
</organism>
<comment type="caution">
    <text evidence="3">The sequence shown here is derived from an EMBL/GenBank/DDBJ whole genome shotgun (WGS) entry which is preliminary data.</text>
</comment>
<proteinExistence type="predicted"/>
<gene>
    <name evidence="3" type="ORF">RM540_10830</name>
</gene>
<dbReference type="Proteomes" id="UP001267426">
    <property type="component" value="Unassembled WGS sequence"/>
</dbReference>
<feature type="region of interest" description="Disordered" evidence="1">
    <location>
        <begin position="171"/>
        <end position="196"/>
    </location>
</feature>
<feature type="signal peptide" evidence="2">
    <location>
        <begin position="1"/>
        <end position="26"/>
    </location>
</feature>
<protein>
    <recommendedName>
        <fullName evidence="5">Lipoprotein</fullName>
    </recommendedName>
</protein>
<accession>A0ABU3BSN0</accession>
<dbReference type="EMBL" id="JAVRHT010000024">
    <property type="protein sequence ID" value="MDT0632240.1"/>
    <property type="molecule type" value="Genomic_DNA"/>
</dbReference>
<keyword evidence="2" id="KW-0732">Signal</keyword>
<evidence type="ECO:0000256" key="2">
    <source>
        <dbReference type="SAM" id="SignalP"/>
    </source>
</evidence>
<dbReference type="RefSeq" id="WP_311663962.1">
    <property type="nucleotide sequence ID" value="NZ_JAVRHT010000024.1"/>
</dbReference>
<evidence type="ECO:0000256" key="1">
    <source>
        <dbReference type="SAM" id="MobiDB-lite"/>
    </source>
</evidence>
<keyword evidence="4" id="KW-1185">Reference proteome</keyword>
<name>A0ABU3BSN0_9BACT</name>
<evidence type="ECO:0000313" key="3">
    <source>
        <dbReference type="EMBL" id="MDT0632240.1"/>
    </source>
</evidence>
<feature type="chain" id="PRO_5046000260" description="Lipoprotein" evidence="2">
    <location>
        <begin position="27"/>
        <end position="196"/>
    </location>
</feature>
<sequence>MSTTPPAGLRPALFLALALTLAACDASDSAPPVEAGFQADVRGAFSRTVQGAAAVDPLAGAAVVADLGIEAHGQTLTALRLGESEADDTFTIVGTTAGPLVPGTYPIRNAAESPVEPAPSRFVVLYRYDGPEGGVALSTSGTLTITAVTADGIDGSFAFDAQVLDADVKDPASEPDLAVSGAFQAETLDRPARADG</sequence>
<feature type="compositionally biased region" description="Basic and acidic residues" evidence="1">
    <location>
        <begin position="187"/>
        <end position="196"/>
    </location>
</feature>